<gene>
    <name evidence="3" type="ORF">IG616_02475</name>
</gene>
<evidence type="ECO:0000313" key="3">
    <source>
        <dbReference type="EMBL" id="MBD8890397.1"/>
    </source>
</evidence>
<organism evidence="3 4">
    <name type="scientific">Roseibium litorale</name>
    <dbReference type="NCBI Taxonomy" id="2803841"/>
    <lineage>
        <taxon>Bacteria</taxon>
        <taxon>Pseudomonadati</taxon>
        <taxon>Pseudomonadota</taxon>
        <taxon>Alphaproteobacteria</taxon>
        <taxon>Hyphomicrobiales</taxon>
        <taxon>Stappiaceae</taxon>
        <taxon>Roseibium</taxon>
    </lineage>
</organism>
<dbReference type="Pfam" id="PF04012">
    <property type="entry name" value="PspA_IM30"/>
    <property type="match status" value="1"/>
</dbReference>
<evidence type="ECO:0000256" key="1">
    <source>
        <dbReference type="ARBA" id="ARBA00043985"/>
    </source>
</evidence>
<proteinExistence type="inferred from homology"/>
<sequence length="225" mass="24269">MFKMMTTLIRGRSHDAAEAFTDANALSILRQQLRDAADGLEKAKRAVAVVMAYSAREKKTAERLSAQLADLETRALEAIRLGRDDLAGEAASAIADVEAEQAATLKAIDHYAREITKLRDQVGICELRLRALQRGKQIADAAERTHKLKGSMPDGVLASLREAEATLERLQVRHTHCDEVEQAFDELNGQSNAAAIAARLAAAGCGSPLQSDAAKVLERLKAKAG</sequence>
<comment type="similarity">
    <text evidence="1">Belongs to the PspA/Vipp/IM30 family.</text>
</comment>
<evidence type="ECO:0000313" key="4">
    <source>
        <dbReference type="Proteomes" id="UP000632063"/>
    </source>
</evidence>
<keyword evidence="4" id="KW-1185">Reference proteome</keyword>
<reference evidence="4" key="1">
    <citation type="submission" date="2020-09" db="EMBL/GenBank/DDBJ databases">
        <title>The genome sequence of strain Labrenzia suaedae 4C16A.</title>
        <authorList>
            <person name="Liu Y."/>
        </authorList>
    </citation>
    <scope>NUCLEOTIDE SEQUENCE [LARGE SCALE GENOMIC DNA]</scope>
    <source>
        <strain evidence="4">4C16A</strain>
    </source>
</reference>
<dbReference type="Proteomes" id="UP000632063">
    <property type="component" value="Unassembled WGS sequence"/>
</dbReference>
<comment type="caution">
    <text evidence="3">The sequence shown here is derived from an EMBL/GenBank/DDBJ whole genome shotgun (WGS) entry which is preliminary data.</text>
</comment>
<keyword evidence="2" id="KW-0175">Coiled coil</keyword>
<dbReference type="EMBL" id="JACYXI010000001">
    <property type="protein sequence ID" value="MBD8890397.1"/>
    <property type="molecule type" value="Genomic_DNA"/>
</dbReference>
<dbReference type="InterPro" id="IPR007157">
    <property type="entry name" value="PspA_VIPP1"/>
</dbReference>
<accession>A0ABR9CJC1</accession>
<protein>
    <submittedName>
        <fullName evidence="3">PspA/IM30 family protein</fullName>
    </submittedName>
</protein>
<reference evidence="3 4" key="2">
    <citation type="journal article" date="2021" name="Int. J. Syst. Evol. Microbiol.">
        <title>Roseibium litorale sp. nov., isolated from a tidal flat sediment and proposal for the reclassification of Labrenzia polysiphoniae as Roseibium polysiphoniae comb. nov.</title>
        <authorList>
            <person name="Liu Y."/>
            <person name="Pei T."/>
            <person name="Du J."/>
            <person name="Chao M."/>
            <person name="Deng M.R."/>
            <person name="Zhu H."/>
        </authorList>
    </citation>
    <scope>NUCLEOTIDE SEQUENCE [LARGE SCALE GENOMIC DNA]</scope>
    <source>
        <strain evidence="3 4">4C16A</strain>
    </source>
</reference>
<name>A0ABR9CJC1_9HYPH</name>
<feature type="coiled-coil region" evidence="2">
    <location>
        <begin position="26"/>
        <end position="81"/>
    </location>
</feature>
<dbReference type="RefSeq" id="WP_192146041.1">
    <property type="nucleotide sequence ID" value="NZ_JACYXI010000001.1"/>
</dbReference>
<evidence type="ECO:0000256" key="2">
    <source>
        <dbReference type="SAM" id="Coils"/>
    </source>
</evidence>